<dbReference type="Proteomes" id="UP001158961">
    <property type="component" value="Chromosome"/>
</dbReference>
<dbReference type="AlphaFoldDB" id="A0AAN2FGC7"/>
<name>A0AAN2FGC7_ENTAG</name>
<organism evidence="1 2">
    <name type="scientific">Enterobacter agglomerans</name>
    <name type="common">Erwinia herbicola</name>
    <name type="synonym">Pantoea agglomerans</name>
    <dbReference type="NCBI Taxonomy" id="549"/>
    <lineage>
        <taxon>Bacteria</taxon>
        <taxon>Pseudomonadati</taxon>
        <taxon>Pseudomonadota</taxon>
        <taxon>Gammaproteobacteria</taxon>
        <taxon>Enterobacterales</taxon>
        <taxon>Erwiniaceae</taxon>
        <taxon>Pantoea</taxon>
        <taxon>Pantoea agglomerans group</taxon>
    </lineage>
</organism>
<accession>A0AAN2FGC7</accession>
<reference evidence="1" key="1">
    <citation type="submission" date="2022-05" db="EMBL/GenBank/DDBJ databases">
        <authorList>
            <person name="Pothier F. J."/>
        </authorList>
    </citation>
    <scope>NUCLEOTIDE SEQUENCE</scope>
    <source>
        <strain evidence="1">DAPP-PG734</strain>
    </source>
</reference>
<sequence length="117" mass="13161">MQNNVLSYKPAQAITYAPLILCGLLYTNDPSSITNEFEVSGPHRLNIFKEEKAIFISDLQVNAVNTMTYISNHNAFSATEFAESISNFYATLTANQTSLDKNIEKIISESLWDLYLD</sequence>
<proteinExistence type="predicted"/>
<evidence type="ECO:0000313" key="2">
    <source>
        <dbReference type="Proteomes" id="UP001158961"/>
    </source>
</evidence>
<protein>
    <submittedName>
        <fullName evidence="1">Uncharacterized protein</fullName>
    </submittedName>
</protein>
<gene>
    <name evidence="1" type="ORF">DAPPPG734_18195</name>
</gene>
<evidence type="ECO:0000313" key="1">
    <source>
        <dbReference type="EMBL" id="CAH6333215.1"/>
    </source>
</evidence>
<dbReference type="EMBL" id="OW970315">
    <property type="protein sequence ID" value="CAH6333215.1"/>
    <property type="molecule type" value="Genomic_DNA"/>
</dbReference>